<evidence type="ECO:0000313" key="5">
    <source>
        <dbReference type="EnsemblPlants" id="TuG1812S0002708800.01.T01"/>
    </source>
</evidence>
<dbReference type="Gramene" id="TuG1812S0002708800.01.T01">
    <property type="protein sequence ID" value="TuG1812S0002708800.01.T01"/>
    <property type="gene ID" value="TuG1812S0002708800.01"/>
</dbReference>
<keyword evidence="6" id="KW-1185">Reference proteome</keyword>
<dbReference type="CDD" id="cd00010">
    <property type="entry name" value="AAI_LTSS"/>
    <property type="match status" value="1"/>
</dbReference>
<protein>
    <recommendedName>
        <fullName evidence="4">Bifunctional inhibitor/plant lipid transfer protein/seed storage helical domain-containing protein</fullName>
    </recommendedName>
</protein>
<dbReference type="AlphaFoldDB" id="A0A8R7RA85"/>
<reference evidence="6" key="1">
    <citation type="journal article" date="2013" name="Nature">
        <title>Draft genome of the wheat A-genome progenitor Triticum urartu.</title>
        <authorList>
            <person name="Ling H.Q."/>
            <person name="Zhao S."/>
            <person name="Liu D."/>
            <person name="Wang J."/>
            <person name="Sun H."/>
            <person name="Zhang C."/>
            <person name="Fan H."/>
            <person name="Li D."/>
            <person name="Dong L."/>
            <person name="Tao Y."/>
            <person name="Gao C."/>
            <person name="Wu H."/>
            <person name="Li Y."/>
            <person name="Cui Y."/>
            <person name="Guo X."/>
            <person name="Zheng S."/>
            <person name="Wang B."/>
            <person name="Yu K."/>
            <person name="Liang Q."/>
            <person name="Yang W."/>
            <person name="Lou X."/>
            <person name="Chen J."/>
            <person name="Feng M."/>
            <person name="Jian J."/>
            <person name="Zhang X."/>
            <person name="Luo G."/>
            <person name="Jiang Y."/>
            <person name="Liu J."/>
            <person name="Wang Z."/>
            <person name="Sha Y."/>
            <person name="Zhang B."/>
            <person name="Wu H."/>
            <person name="Tang D."/>
            <person name="Shen Q."/>
            <person name="Xue P."/>
            <person name="Zou S."/>
            <person name="Wang X."/>
            <person name="Liu X."/>
            <person name="Wang F."/>
            <person name="Yang Y."/>
            <person name="An X."/>
            <person name="Dong Z."/>
            <person name="Zhang K."/>
            <person name="Zhang X."/>
            <person name="Luo M.C."/>
            <person name="Dvorak J."/>
            <person name="Tong Y."/>
            <person name="Wang J."/>
            <person name="Yang H."/>
            <person name="Li Z."/>
            <person name="Wang D."/>
            <person name="Zhang A."/>
            <person name="Wang J."/>
        </authorList>
    </citation>
    <scope>NUCLEOTIDE SEQUENCE</scope>
    <source>
        <strain evidence="6">cv. G1812</strain>
    </source>
</reference>
<feature type="chain" id="PRO_5035890151" description="Bifunctional inhibitor/plant lipid transfer protein/seed storage helical domain-containing protein" evidence="3">
    <location>
        <begin position="43"/>
        <end position="238"/>
    </location>
</feature>
<dbReference type="OrthoDB" id="691337at2759"/>
<dbReference type="KEGG" id="tua:125530530"/>
<evidence type="ECO:0000256" key="1">
    <source>
        <dbReference type="SAM" id="MobiDB-lite"/>
    </source>
</evidence>
<reference evidence="5" key="2">
    <citation type="submission" date="2022-06" db="UniProtKB">
        <authorList>
            <consortium name="EnsemblPlants"/>
        </authorList>
    </citation>
    <scope>IDENTIFICATION</scope>
</reference>
<feature type="compositionally biased region" description="Basic and acidic residues" evidence="1">
    <location>
        <begin position="199"/>
        <end position="214"/>
    </location>
</feature>
<feature type="domain" description="Bifunctional inhibitor/plant lipid transfer protein/seed storage helical" evidence="4">
    <location>
        <begin position="31"/>
        <end position="98"/>
    </location>
</feature>
<sequence>MNLVPPIKPQQHFQCRSSHAAAALHLLLLAVALAMASGTARAHAVHAPCCNLLQGVNLVPCLGMATSGGGAVNISAACCSSLNQALDAGRRCLCSLPLANGVLAGLIATLIPTLPMVLPLPGCYLYAPPLATCQVTLLQTDYDAPPASPSVTASVGDAGGGAVDPPPPPTAVMPPWKNASAAGTKDGGTTDRSAGNGSREAREEQSVRRSDACRRPGVGEGRMYMLIFAVVMAVFLFD</sequence>
<dbReference type="Pfam" id="PF14368">
    <property type="entry name" value="LTP_2"/>
    <property type="match status" value="1"/>
</dbReference>
<dbReference type="EnsemblPlants" id="TuG1812S0002708800.01.T01">
    <property type="protein sequence ID" value="TuG1812S0002708800.01.T01"/>
    <property type="gene ID" value="TuG1812S0002708800.01"/>
</dbReference>
<keyword evidence="3" id="KW-0732">Signal</keyword>
<keyword evidence="2" id="KW-0472">Membrane</keyword>
<evidence type="ECO:0000256" key="3">
    <source>
        <dbReference type="SAM" id="SignalP"/>
    </source>
</evidence>
<organism evidence="5 6">
    <name type="scientific">Triticum urartu</name>
    <name type="common">Red wild einkorn</name>
    <name type="synonym">Crithodium urartu</name>
    <dbReference type="NCBI Taxonomy" id="4572"/>
    <lineage>
        <taxon>Eukaryota</taxon>
        <taxon>Viridiplantae</taxon>
        <taxon>Streptophyta</taxon>
        <taxon>Embryophyta</taxon>
        <taxon>Tracheophyta</taxon>
        <taxon>Spermatophyta</taxon>
        <taxon>Magnoliopsida</taxon>
        <taxon>Liliopsida</taxon>
        <taxon>Poales</taxon>
        <taxon>Poaceae</taxon>
        <taxon>BOP clade</taxon>
        <taxon>Pooideae</taxon>
        <taxon>Triticodae</taxon>
        <taxon>Triticeae</taxon>
        <taxon>Triticinae</taxon>
        <taxon>Triticum</taxon>
    </lineage>
</organism>
<dbReference type="Proteomes" id="UP000015106">
    <property type="component" value="Unassembled WGS sequence"/>
</dbReference>
<dbReference type="InterPro" id="IPR036312">
    <property type="entry name" value="Bifun_inhib/LTP/seed_sf"/>
</dbReference>
<feature type="region of interest" description="Disordered" evidence="1">
    <location>
        <begin position="148"/>
        <end position="214"/>
    </location>
</feature>
<accession>A0A8R7RA85</accession>
<dbReference type="InterPro" id="IPR016140">
    <property type="entry name" value="Bifunc_inhib/LTP/seed_store"/>
</dbReference>
<gene>
    <name evidence="5" type="primary">LOC125530530</name>
</gene>
<feature type="transmembrane region" description="Helical" evidence="2">
    <location>
        <begin position="221"/>
        <end position="237"/>
    </location>
</feature>
<evidence type="ECO:0000256" key="2">
    <source>
        <dbReference type="SAM" id="Phobius"/>
    </source>
</evidence>
<feature type="signal peptide" evidence="3">
    <location>
        <begin position="1"/>
        <end position="42"/>
    </location>
</feature>
<keyword evidence="2" id="KW-1133">Transmembrane helix</keyword>
<evidence type="ECO:0000259" key="4">
    <source>
        <dbReference type="Pfam" id="PF14368"/>
    </source>
</evidence>
<dbReference type="SUPFAM" id="SSF47699">
    <property type="entry name" value="Bifunctional inhibitor/lipid-transfer protein/seed storage 2S albumin"/>
    <property type="match status" value="1"/>
</dbReference>
<name>A0A8R7RA85_TRIUA</name>
<proteinExistence type="predicted"/>
<evidence type="ECO:0000313" key="6">
    <source>
        <dbReference type="Proteomes" id="UP000015106"/>
    </source>
</evidence>
<dbReference type="RefSeq" id="XP_048550870.1">
    <property type="nucleotide sequence ID" value="XM_048694913.1"/>
</dbReference>
<keyword evidence="2" id="KW-0812">Transmembrane</keyword>
<dbReference type="GeneID" id="125530530"/>